<evidence type="ECO:0000259" key="8">
    <source>
        <dbReference type="PROSITE" id="PS50862"/>
    </source>
</evidence>
<dbReference type="Pfam" id="PF00587">
    <property type="entry name" value="tRNA-synt_2b"/>
    <property type="match status" value="1"/>
</dbReference>
<sequence>MIDIKLVRDEPDRVRASQQARGEDPGIVDAILAADERRRSSLGEFESLRAEQKTVSRSVGAAMGAFQKAKKGGAADAEHLEKVAHEARTHAARLSEQVKALESAADEAGAELETLLRKVGNVIIDGVPVGGEDDYVVLDTIGTPRDFAAEGFEPLDHLALGERLGAIDMERGAKVGGARFYYLTGVGALLELALLNMAIAQATAAGFTAMITPTLARPEIMVGAGFMDAHAEEVYRLEADDLYLTGTSEVALAGYHADEIIDLSDGPKRYAGWSACYRREAGSHGKDTRGIIRVHQFHKVEMFSYCRPEDAEAEHQRLLAWEREMLAKIEVPYRIIDTAAGDLGGPAARKFDCEAWVPTQGKYRELTSTSNCTTYQARRLNTRERDPNGSGTRAVATLNGTLGTTRWLVAILENHQQPDGSVRVPEALRPFLGMDVLKPLG</sequence>
<comment type="similarity">
    <text evidence="6">Belongs to the class-II aminoacyl-tRNA synthetase family. Type-1 seryl-tRNA synthetase subfamily.</text>
</comment>
<feature type="domain" description="Aminoacyl-transfer RNA synthetases class-II family profile" evidence="8">
    <location>
        <begin position="156"/>
        <end position="425"/>
    </location>
</feature>
<dbReference type="Proteomes" id="UP001501285">
    <property type="component" value="Unassembled WGS sequence"/>
</dbReference>
<feature type="binding site" evidence="6">
    <location>
        <begin position="278"/>
        <end position="280"/>
    </location>
    <ligand>
        <name>ATP</name>
        <dbReference type="ChEBI" id="CHEBI:30616"/>
    </ligand>
</feature>
<comment type="catalytic activity">
    <reaction evidence="6">
        <text>tRNA(Sec) + L-serine + ATP = L-seryl-tRNA(Sec) + AMP + diphosphate + H(+)</text>
        <dbReference type="Rhea" id="RHEA:42580"/>
        <dbReference type="Rhea" id="RHEA-COMP:9742"/>
        <dbReference type="Rhea" id="RHEA-COMP:10128"/>
        <dbReference type="ChEBI" id="CHEBI:15378"/>
        <dbReference type="ChEBI" id="CHEBI:30616"/>
        <dbReference type="ChEBI" id="CHEBI:33019"/>
        <dbReference type="ChEBI" id="CHEBI:33384"/>
        <dbReference type="ChEBI" id="CHEBI:78442"/>
        <dbReference type="ChEBI" id="CHEBI:78533"/>
        <dbReference type="ChEBI" id="CHEBI:456215"/>
        <dbReference type="EC" id="6.1.1.11"/>
    </reaction>
</comment>
<evidence type="ECO:0000256" key="7">
    <source>
        <dbReference type="SAM" id="Coils"/>
    </source>
</evidence>
<dbReference type="EC" id="6.1.1.11" evidence="6"/>
<evidence type="ECO:0000313" key="9">
    <source>
        <dbReference type="EMBL" id="GAA2027623.1"/>
    </source>
</evidence>
<feature type="binding site" evidence="6">
    <location>
        <position position="294"/>
    </location>
    <ligand>
        <name>ATP</name>
        <dbReference type="ChEBI" id="CHEBI:30616"/>
    </ligand>
</feature>
<feature type="coiled-coil region" evidence="7">
    <location>
        <begin position="77"/>
        <end position="118"/>
    </location>
</feature>
<comment type="catalytic activity">
    <reaction evidence="6">
        <text>tRNA(Ser) + L-serine + ATP = L-seryl-tRNA(Ser) + AMP + diphosphate + H(+)</text>
        <dbReference type="Rhea" id="RHEA:12292"/>
        <dbReference type="Rhea" id="RHEA-COMP:9669"/>
        <dbReference type="Rhea" id="RHEA-COMP:9703"/>
        <dbReference type="ChEBI" id="CHEBI:15378"/>
        <dbReference type="ChEBI" id="CHEBI:30616"/>
        <dbReference type="ChEBI" id="CHEBI:33019"/>
        <dbReference type="ChEBI" id="CHEBI:33384"/>
        <dbReference type="ChEBI" id="CHEBI:78442"/>
        <dbReference type="ChEBI" id="CHEBI:78533"/>
        <dbReference type="ChEBI" id="CHEBI:456215"/>
        <dbReference type="EC" id="6.1.1.11"/>
    </reaction>
</comment>
<keyword evidence="6" id="KW-0963">Cytoplasm</keyword>
<dbReference type="InterPro" id="IPR033729">
    <property type="entry name" value="SerRS_core"/>
</dbReference>
<dbReference type="Pfam" id="PF02403">
    <property type="entry name" value="Seryl_tRNA_N"/>
    <property type="match status" value="1"/>
</dbReference>
<dbReference type="InterPro" id="IPR002317">
    <property type="entry name" value="Ser-tRNA-ligase_type_1"/>
</dbReference>
<evidence type="ECO:0000256" key="5">
    <source>
        <dbReference type="ARBA" id="ARBA00023146"/>
    </source>
</evidence>
<feature type="binding site" evidence="6">
    <location>
        <begin position="247"/>
        <end position="249"/>
    </location>
    <ligand>
        <name>L-serine</name>
        <dbReference type="ChEBI" id="CHEBI:33384"/>
    </ligand>
</feature>
<evidence type="ECO:0000256" key="6">
    <source>
        <dbReference type="HAMAP-Rule" id="MF_00176"/>
    </source>
</evidence>
<dbReference type="GO" id="GO:0016874">
    <property type="term" value="F:ligase activity"/>
    <property type="evidence" value="ECO:0007669"/>
    <property type="project" value="UniProtKB-KW"/>
</dbReference>
<evidence type="ECO:0000256" key="2">
    <source>
        <dbReference type="ARBA" id="ARBA00022741"/>
    </source>
</evidence>
<name>A0ABN2U3X0_9MICO</name>
<dbReference type="PIRSF" id="PIRSF001529">
    <property type="entry name" value="Ser-tRNA-synth_IIa"/>
    <property type="match status" value="1"/>
</dbReference>
<protein>
    <recommendedName>
        <fullName evidence="6">Serine--tRNA ligase</fullName>
        <ecNumber evidence="6">6.1.1.11</ecNumber>
    </recommendedName>
    <alternativeName>
        <fullName evidence="6">Seryl-tRNA synthetase</fullName>
        <shortName evidence="6">SerRS</shortName>
    </alternativeName>
    <alternativeName>
        <fullName evidence="6">Seryl-tRNA(Ser/Sec) synthetase</fullName>
    </alternativeName>
</protein>
<dbReference type="SUPFAM" id="SSF46589">
    <property type="entry name" value="tRNA-binding arm"/>
    <property type="match status" value="1"/>
</dbReference>
<comment type="pathway">
    <text evidence="6">Aminoacyl-tRNA biosynthesis; selenocysteinyl-tRNA(Sec) biosynthesis; L-seryl-tRNA(Sec) from L-serine and tRNA(Sec): step 1/1.</text>
</comment>
<comment type="domain">
    <text evidence="6">Consists of two distinct domains, a catalytic core and a N-terminal extension that is involved in tRNA binding.</text>
</comment>
<proteinExistence type="inferred from homology"/>
<accession>A0ABN2U3X0</accession>
<organism evidence="9 10">
    <name type="scientific">Terrabacter terrae</name>
    <dbReference type="NCBI Taxonomy" id="318434"/>
    <lineage>
        <taxon>Bacteria</taxon>
        <taxon>Bacillati</taxon>
        <taxon>Actinomycetota</taxon>
        <taxon>Actinomycetes</taxon>
        <taxon>Micrococcales</taxon>
        <taxon>Intrasporangiaceae</taxon>
        <taxon>Terrabacter</taxon>
    </lineage>
</organism>
<evidence type="ECO:0000256" key="1">
    <source>
        <dbReference type="ARBA" id="ARBA00022598"/>
    </source>
</evidence>
<dbReference type="EMBL" id="BAAANB010000007">
    <property type="protein sequence ID" value="GAA2027623.1"/>
    <property type="molecule type" value="Genomic_DNA"/>
</dbReference>
<evidence type="ECO:0000256" key="4">
    <source>
        <dbReference type="ARBA" id="ARBA00022917"/>
    </source>
</evidence>
<feature type="binding site" evidence="6">
    <location>
        <begin position="365"/>
        <end position="368"/>
    </location>
    <ligand>
        <name>ATP</name>
        <dbReference type="ChEBI" id="CHEBI:30616"/>
    </ligand>
</feature>
<feature type="binding site" evidence="6">
    <location>
        <position position="301"/>
    </location>
    <ligand>
        <name>L-serine</name>
        <dbReference type="ChEBI" id="CHEBI:33384"/>
    </ligand>
</feature>
<keyword evidence="10" id="KW-1185">Reference proteome</keyword>
<dbReference type="Gene3D" id="3.30.930.10">
    <property type="entry name" value="Bira Bifunctional Protein, Domain 2"/>
    <property type="match status" value="1"/>
</dbReference>
<dbReference type="SUPFAM" id="SSF55681">
    <property type="entry name" value="Class II aaRS and biotin synthetases"/>
    <property type="match status" value="1"/>
</dbReference>
<feature type="binding site" evidence="6">
    <location>
        <position position="401"/>
    </location>
    <ligand>
        <name>L-serine</name>
        <dbReference type="ChEBI" id="CHEBI:33384"/>
    </ligand>
</feature>
<keyword evidence="3 6" id="KW-0067">ATP-binding</keyword>
<keyword evidence="5 6" id="KW-0030">Aminoacyl-tRNA synthetase</keyword>
<dbReference type="CDD" id="cd00770">
    <property type="entry name" value="SerRS_core"/>
    <property type="match status" value="1"/>
</dbReference>
<keyword evidence="4 6" id="KW-0648">Protein biosynthesis</keyword>
<dbReference type="PANTHER" id="PTHR11778">
    <property type="entry name" value="SERYL-TRNA SYNTHETASE"/>
    <property type="match status" value="1"/>
</dbReference>
<dbReference type="InterPro" id="IPR006195">
    <property type="entry name" value="aa-tRNA-synth_II"/>
</dbReference>
<dbReference type="RefSeq" id="WP_343989919.1">
    <property type="nucleotide sequence ID" value="NZ_BAAANB010000007.1"/>
</dbReference>
<dbReference type="NCBIfam" id="TIGR00414">
    <property type="entry name" value="serS"/>
    <property type="match status" value="1"/>
</dbReference>
<keyword evidence="7" id="KW-0175">Coiled coil</keyword>
<dbReference type="InterPro" id="IPR010978">
    <property type="entry name" value="tRNA-bd_arm"/>
</dbReference>
<keyword evidence="1 6" id="KW-0436">Ligase</keyword>
<dbReference type="InterPro" id="IPR045864">
    <property type="entry name" value="aa-tRNA-synth_II/BPL/LPL"/>
</dbReference>
<gene>
    <name evidence="6 9" type="primary">serS</name>
    <name evidence="9" type="ORF">GCM10009740_16650</name>
</gene>
<dbReference type="PROSITE" id="PS50862">
    <property type="entry name" value="AA_TRNA_LIGASE_II"/>
    <property type="match status" value="1"/>
</dbReference>
<dbReference type="InterPro" id="IPR042103">
    <property type="entry name" value="SerRS_1_N_sf"/>
</dbReference>
<evidence type="ECO:0000313" key="10">
    <source>
        <dbReference type="Proteomes" id="UP001501285"/>
    </source>
</evidence>
<comment type="function">
    <text evidence="6">Catalyzes the attachment of serine to tRNA(Ser). Is also able to aminoacylate tRNA(Sec) with serine, to form the misacylated tRNA L-seryl-tRNA(Sec), which will be further converted into selenocysteinyl-tRNA(Sec).</text>
</comment>
<dbReference type="Gene3D" id="1.10.287.40">
    <property type="entry name" value="Serine-tRNA synthetase, tRNA binding domain"/>
    <property type="match status" value="1"/>
</dbReference>
<keyword evidence="2 6" id="KW-0547">Nucleotide-binding</keyword>
<dbReference type="HAMAP" id="MF_00176">
    <property type="entry name" value="Ser_tRNA_synth_type1"/>
    <property type="match status" value="1"/>
</dbReference>
<dbReference type="InterPro" id="IPR015866">
    <property type="entry name" value="Ser-tRNA-synth_1_N"/>
</dbReference>
<dbReference type="InterPro" id="IPR002314">
    <property type="entry name" value="aa-tRNA-synt_IIb"/>
</dbReference>
<comment type="caution">
    <text evidence="9">The sequence shown here is derived from an EMBL/GenBank/DDBJ whole genome shotgun (WGS) entry which is preliminary data.</text>
</comment>
<comment type="subunit">
    <text evidence="6">Homodimer. The tRNA molecule binds across the dimer.</text>
</comment>
<reference evidence="9 10" key="1">
    <citation type="journal article" date="2019" name="Int. J. Syst. Evol. Microbiol.">
        <title>The Global Catalogue of Microorganisms (GCM) 10K type strain sequencing project: providing services to taxonomists for standard genome sequencing and annotation.</title>
        <authorList>
            <consortium name="The Broad Institute Genomics Platform"/>
            <consortium name="The Broad Institute Genome Sequencing Center for Infectious Disease"/>
            <person name="Wu L."/>
            <person name="Ma J."/>
        </authorList>
    </citation>
    <scope>NUCLEOTIDE SEQUENCE [LARGE SCALE GENOMIC DNA]</scope>
    <source>
        <strain evidence="9 10">JCM 14283</strain>
    </source>
</reference>
<dbReference type="PRINTS" id="PR00981">
    <property type="entry name" value="TRNASYNTHSER"/>
</dbReference>
<evidence type="ECO:0000256" key="3">
    <source>
        <dbReference type="ARBA" id="ARBA00022840"/>
    </source>
</evidence>
<comment type="subcellular location">
    <subcellularLocation>
        <location evidence="6">Cytoplasm</location>
    </subcellularLocation>
</comment>